<evidence type="ECO:0000259" key="2">
    <source>
        <dbReference type="Pfam" id="PF04773"/>
    </source>
</evidence>
<organism evidence="4 5">
    <name type="scientific">Chitinophaga horti</name>
    <dbReference type="NCBI Taxonomy" id="2920382"/>
    <lineage>
        <taxon>Bacteria</taxon>
        <taxon>Pseudomonadati</taxon>
        <taxon>Bacteroidota</taxon>
        <taxon>Chitinophagia</taxon>
        <taxon>Chitinophagales</taxon>
        <taxon>Chitinophagaceae</taxon>
        <taxon>Chitinophaga</taxon>
    </lineage>
</organism>
<dbReference type="InterPro" id="IPR006860">
    <property type="entry name" value="FecR"/>
</dbReference>
<dbReference type="InterPro" id="IPR012373">
    <property type="entry name" value="Ferrdict_sens_TM"/>
</dbReference>
<name>A0ABY6J617_9BACT</name>
<protein>
    <submittedName>
        <fullName evidence="4">DUF4974 domain-containing protein</fullName>
    </submittedName>
</protein>
<dbReference type="PIRSF" id="PIRSF018266">
    <property type="entry name" value="FecR"/>
    <property type="match status" value="1"/>
</dbReference>
<dbReference type="InterPro" id="IPR032508">
    <property type="entry name" value="FecR_C"/>
</dbReference>
<feature type="transmembrane region" description="Helical" evidence="1">
    <location>
        <begin position="63"/>
        <end position="84"/>
    </location>
</feature>
<keyword evidence="1" id="KW-0472">Membrane</keyword>
<keyword evidence="1" id="KW-0812">Transmembrane</keyword>
<evidence type="ECO:0000313" key="5">
    <source>
        <dbReference type="Proteomes" id="UP001162741"/>
    </source>
</evidence>
<dbReference type="Pfam" id="PF04773">
    <property type="entry name" value="FecR"/>
    <property type="match status" value="1"/>
</dbReference>
<dbReference type="PANTHER" id="PTHR30273:SF2">
    <property type="entry name" value="PROTEIN FECR"/>
    <property type="match status" value="1"/>
</dbReference>
<dbReference type="Pfam" id="PF16344">
    <property type="entry name" value="FecR_C"/>
    <property type="match status" value="1"/>
</dbReference>
<evidence type="ECO:0000313" key="4">
    <source>
        <dbReference type="EMBL" id="UYQ95121.1"/>
    </source>
</evidence>
<dbReference type="Gene3D" id="3.55.50.30">
    <property type="match status" value="1"/>
</dbReference>
<feature type="domain" description="Protein FecR C-terminal" evidence="3">
    <location>
        <begin position="234"/>
        <end position="300"/>
    </location>
</feature>
<dbReference type="RefSeq" id="WP_244837819.1">
    <property type="nucleotide sequence ID" value="NZ_CP107006.1"/>
</dbReference>
<reference evidence="4" key="1">
    <citation type="submission" date="2022-10" db="EMBL/GenBank/DDBJ databases">
        <title>Chitinophaga sp. nov., isolated from soil.</title>
        <authorList>
            <person name="Jeon C.O."/>
        </authorList>
    </citation>
    <scope>NUCLEOTIDE SEQUENCE</scope>
    <source>
        <strain evidence="4">R8</strain>
    </source>
</reference>
<evidence type="ECO:0000256" key="1">
    <source>
        <dbReference type="SAM" id="Phobius"/>
    </source>
</evidence>
<gene>
    <name evidence="4" type="ORF">MKQ68_08430</name>
</gene>
<evidence type="ECO:0000259" key="3">
    <source>
        <dbReference type="Pfam" id="PF16344"/>
    </source>
</evidence>
<feature type="domain" description="FecR protein" evidence="2">
    <location>
        <begin position="99"/>
        <end position="189"/>
    </location>
</feature>
<sequence>MNKELLDKYFSGECTEREAAEIERWLGTHEPLPTPGAPVNEATGKAIWKSLRQKINVRDRRPYLRMAAAAATLLAVATTLYVTLNRSSTAITWQTINNPGGKEVRITLPDNSVIQLNGGTTLQYPSAFRDERTVKLLAGEAFFDIAQDAKWPFFVETAGEGRIQVLGTSFNVKYTRQSTLELTLASGKIKFSTAAQQVALMPGQQLTYTLASKEISPAITADTGVVLSWTGNLLHFRNTPLKEVFEALESRYGVTFEIAEPLTPQTISGKFSSRSLEEILSLIEKTTDVKFKLQEKRVTVTR</sequence>
<dbReference type="PANTHER" id="PTHR30273">
    <property type="entry name" value="PERIPLASMIC SIGNAL SENSOR AND SIGMA FACTOR ACTIVATOR FECR-RELATED"/>
    <property type="match status" value="1"/>
</dbReference>
<dbReference type="EMBL" id="CP107006">
    <property type="protein sequence ID" value="UYQ95121.1"/>
    <property type="molecule type" value="Genomic_DNA"/>
</dbReference>
<dbReference type="Proteomes" id="UP001162741">
    <property type="component" value="Chromosome"/>
</dbReference>
<proteinExistence type="predicted"/>
<accession>A0ABY6J617</accession>
<dbReference type="Gene3D" id="2.60.120.1440">
    <property type="match status" value="1"/>
</dbReference>
<keyword evidence="1" id="KW-1133">Transmembrane helix</keyword>
<keyword evidence="5" id="KW-1185">Reference proteome</keyword>